<dbReference type="EMBL" id="JAWQEG010000107">
    <property type="protein sequence ID" value="KAK3894479.1"/>
    <property type="molecule type" value="Genomic_DNA"/>
</dbReference>
<proteinExistence type="predicted"/>
<dbReference type="Proteomes" id="UP001286313">
    <property type="component" value="Unassembled WGS sequence"/>
</dbReference>
<keyword evidence="3" id="KW-1185">Reference proteome</keyword>
<sequence>MINSRKHHQTSYRIKSTEFGIRRQHKSWRRKISSSNFKVKQQGRQTRGMVLQVSQYIRMRSPLMCEADLEAETVAATGVSIRTLQRIKKEVKEGTTTSGGKDKKREKKGMLTKMRRRKLEKEREKEVVEDKKKKRKVGKDKK</sequence>
<evidence type="ECO:0000256" key="1">
    <source>
        <dbReference type="SAM" id="MobiDB-lite"/>
    </source>
</evidence>
<feature type="compositionally biased region" description="Basic residues" evidence="1">
    <location>
        <begin position="132"/>
        <end position="142"/>
    </location>
</feature>
<feature type="compositionally biased region" description="Basic and acidic residues" evidence="1">
    <location>
        <begin position="119"/>
        <end position="131"/>
    </location>
</feature>
<organism evidence="2 3">
    <name type="scientific">Petrolisthes cinctipes</name>
    <name type="common">Flat porcelain crab</name>
    <dbReference type="NCBI Taxonomy" id="88211"/>
    <lineage>
        <taxon>Eukaryota</taxon>
        <taxon>Metazoa</taxon>
        <taxon>Ecdysozoa</taxon>
        <taxon>Arthropoda</taxon>
        <taxon>Crustacea</taxon>
        <taxon>Multicrustacea</taxon>
        <taxon>Malacostraca</taxon>
        <taxon>Eumalacostraca</taxon>
        <taxon>Eucarida</taxon>
        <taxon>Decapoda</taxon>
        <taxon>Pleocyemata</taxon>
        <taxon>Anomura</taxon>
        <taxon>Galatheoidea</taxon>
        <taxon>Porcellanidae</taxon>
        <taxon>Petrolisthes</taxon>
    </lineage>
</organism>
<protein>
    <submittedName>
        <fullName evidence="2">Uncharacterized protein</fullName>
    </submittedName>
</protein>
<name>A0AAE1GK37_PETCI</name>
<accession>A0AAE1GK37</accession>
<reference evidence="2" key="1">
    <citation type="submission" date="2023-10" db="EMBL/GenBank/DDBJ databases">
        <title>Genome assemblies of two species of porcelain crab, Petrolisthes cinctipes and Petrolisthes manimaculis (Anomura: Porcellanidae).</title>
        <authorList>
            <person name="Angst P."/>
        </authorList>
    </citation>
    <scope>NUCLEOTIDE SEQUENCE</scope>
    <source>
        <strain evidence="2">PB745_01</strain>
        <tissue evidence="2">Gill</tissue>
    </source>
</reference>
<evidence type="ECO:0000313" key="3">
    <source>
        <dbReference type="Proteomes" id="UP001286313"/>
    </source>
</evidence>
<comment type="caution">
    <text evidence="2">The sequence shown here is derived from an EMBL/GenBank/DDBJ whole genome shotgun (WGS) entry which is preliminary data.</text>
</comment>
<feature type="region of interest" description="Disordered" evidence="1">
    <location>
        <begin position="90"/>
        <end position="142"/>
    </location>
</feature>
<gene>
    <name evidence="2" type="ORF">Pcinc_001735</name>
</gene>
<evidence type="ECO:0000313" key="2">
    <source>
        <dbReference type="EMBL" id="KAK3894479.1"/>
    </source>
</evidence>
<dbReference type="AlphaFoldDB" id="A0AAE1GK37"/>